<sequence>MDWVMTPILSIALMTAFMKNLTKAMTQLSLVPVIYSTLILNSCVY</sequence>
<evidence type="ECO:0000313" key="2">
    <source>
        <dbReference type="Proteomes" id="UP000198559"/>
    </source>
</evidence>
<organism evidence="1 2">
    <name type="scientific">Bathymodiolus azoricus thioautotrophic gill symbiont</name>
    <dbReference type="NCBI Taxonomy" id="235205"/>
    <lineage>
        <taxon>Bacteria</taxon>
        <taxon>Pseudomonadati</taxon>
        <taxon>Pseudomonadota</taxon>
        <taxon>Gammaproteobacteria</taxon>
        <taxon>sulfur-oxidizing symbionts</taxon>
    </lineage>
</organism>
<dbReference type="Proteomes" id="UP000198559">
    <property type="component" value="Unassembled WGS sequence"/>
</dbReference>
<proteinExistence type="predicted"/>
<dbReference type="EMBL" id="CVUD02000046">
    <property type="protein sequence ID" value="SEH62224.1"/>
    <property type="molecule type" value="Genomic_DNA"/>
</dbReference>
<protein>
    <submittedName>
        <fullName evidence="1">Uncharacterized protein</fullName>
    </submittedName>
</protein>
<gene>
    <name evidence="1" type="ORF">BAZSYMB_GORF1_GLIMMER3</name>
</gene>
<dbReference type="AlphaFoldDB" id="A0A1H6JSK3"/>
<evidence type="ECO:0000313" key="1">
    <source>
        <dbReference type="EMBL" id="SEH62224.1"/>
    </source>
</evidence>
<name>A0A1H6JSK3_9GAMM</name>
<accession>A0A1H6JSK3</accession>
<dbReference type="STRING" id="235205.BAZSYMB_GORF1_GLIMMER3"/>
<reference evidence="2" key="1">
    <citation type="submission" date="2016-06" db="EMBL/GenBank/DDBJ databases">
        <authorList>
            <person name="Petersen J."/>
            <person name="Sayavedra L."/>
        </authorList>
    </citation>
    <scope>NUCLEOTIDE SEQUENCE [LARGE SCALE GENOMIC DNA]</scope>
    <source>
        <strain evidence="2">BazSymB</strain>
    </source>
</reference>